<evidence type="ECO:0000313" key="4">
    <source>
        <dbReference type="Proteomes" id="UP000217265"/>
    </source>
</evidence>
<keyword evidence="4" id="KW-1185">Reference proteome</keyword>
<dbReference type="GO" id="GO:0005543">
    <property type="term" value="F:phospholipid binding"/>
    <property type="evidence" value="ECO:0007669"/>
    <property type="project" value="TreeGrafter"/>
</dbReference>
<protein>
    <recommendedName>
        <fullName evidence="2">Mce/MlaD domain-containing protein</fullName>
    </recommendedName>
</protein>
<name>A0A290QBN4_9BACT</name>
<evidence type="ECO:0000259" key="2">
    <source>
        <dbReference type="Pfam" id="PF02470"/>
    </source>
</evidence>
<evidence type="ECO:0000256" key="1">
    <source>
        <dbReference type="SAM" id="Phobius"/>
    </source>
</evidence>
<dbReference type="Pfam" id="PF02470">
    <property type="entry name" value="MlaD"/>
    <property type="match status" value="1"/>
</dbReference>
<dbReference type="InterPro" id="IPR003399">
    <property type="entry name" value="Mce/MlaD"/>
</dbReference>
<dbReference type="KEGG" id="vbh:CMV30_06550"/>
<dbReference type="PANTHER" id="PTHR33371">
    <property type="entry name" value="INTERMEMBRANE PHOSPHOLIPID TRANSPORT SYSTEM BINDING PROTEIN MLAD-RELATED"/>
    <property type="match status" value="1"/>
</dbReference>
<dbReference type="InterPro" id="IPR052336">
    <property type="entry name" value="MlaD_Phospholipid_Transporter"/>
</dbReference>
<gene>
    <name evidence="3" type="ORF">CMV30_06550</name>
</gene>
<reference evidence="3 4" key="1">
    <citation type="submission" date="2017-09" db="EMBL/GenBank/DDBJ databases">
        <title>Complete genome sequence of Verrucomicrobial strain HZ-65, isolated from freshwater.</title>
        <authorList>
            <person name="Choi A."/>
        </authorList>
    </citation>
    <scope>NUCLEOTIDE SEQUENCE [LARGE SCALE GENOMIC DNA]</scope>
    <source>
        <strain evidence="3 4">HZ-65</strain>
    </source>
</reference>
<evidence type="ECO:0000313" key="3">
    <source>
        <dbReference type="EMBL" id="ATC63636.1"/>
    </source>
</evidence>
<dbReference type="AlphaFoldDB" id="A0A290QBN4"/>
<sequence>MNQNQMTARVGLFFIIGLALIWVTFEALHNGRFSTKEGYTVTAAFSSLKELKAGNDVRMAGVQIGTVEKTRLTGGKAEAVLRISNEVQIAQDATAIIAMAGLLGANYISLDLGKPDAGTVPSGGQLRTKDVADLNQIIGDLGNLGQEIKSTLGQISGSMGSGSEGGGGIFQKIDKLITDNSAKITETTGNLEKITAQIRSGEGTLGKLIYDQAAYDQLLATVTEIKAAATDARAFMTDTKDIIAQVKSGQGALGVLLYDQPTADNLRVTVKNVREVSDKLNDPKSTFGQLITNDNLAKDMQSTLRKVDRAMDGLGDQGPITAVGVAASALF</sequence>
<proteinExistence type="predicted"/>
<organism evidence="3 4">
    <name type="scientific">Nibricoccus aquaticus</name>
    <dbReference type="NCBI Taxonomy" id="2576891"/>
    <lineage>
        <taxon>Bacteria</taxon>
        <taxon>Pseudomonadati</taxon>
        <taxon>Verrucomicrobiota</taxon>
        <taxon>Opitutia</taxon>
        <taxon>Opitutales</taxon>
        <taxon>Opitutaceae</taxon>
        <taxon>Nibricoccus</taxon>
    </lineage>
</organism>
<keyword evidence="1" id="KW-0812">Transmembrane</keyword>
<keyword evidence="1" id="KW-1133">Transmembrane helix</keyword>
<dbReference type="EMBL" id="CP023344">
    <property type="protein sequence ID" value="ATC63636.1"/>
    <property type="molecule type" value="Genomic_DNA"/>
</dbReference>
<accession>A0A290QBN4</accession>
<dbReference type="RefSeq" id="WP_096055268.1">
    <property type="nucleotide sequence ID" value="NZ_CP023344.1"/>
</dbReference>
<keyword evidence="1" id="KW-0472">Membrane</keyword>
<dbReference type="PANTHER" id="PTHR33371:SF4">
    <property type="entry name" value="INTERMEMBRANE PHOSPHOLIPID TRANSPORT SYSTEM BINDING PROTEIN MLAD"/>
    <property type="match status" value="1"/>
</dbReference>
<feature type="transmembrane region" description="Helical" evidence="1">
    <location>
        <begin position="6"/>
        <end position="25"/>
    </location>
</feature>
<feature type="domain" description="Mce/MlaD" evidence="2">
    <location>
        <begin position="38"/>
        <end position="112"/>
    </location>
</feature>
<dbReference type="Proteomes" id="UP000217265">
    <property type="component" value="Chromosome"/>
</dbReference>
<dbReference type="GO" id="GO:0005548">
    <property type="term" value="F:phospholipid transporter activity"/>
    <property type="evidence" value="ECO:0007669"/>
    <property type="project" value="TreeGrafter"/>
</dbReference>
<dbReference type="OrthoDB" id="9769132at2"/>